<reference evidence="1" key="2">
    <citation type="journal article" date="2015" name="Fish Shellfish Immunol.">
        <title>Early steps in the European eel (Anguilla anguilla)-Vibrio vulnificus interaction in the gills: Role of the RtxA13 toxin.</title>
        <authorList>
            <person name="Callol A."/>
            <person name="Pajuelo D."/>
            <person name="Ebbesson L."/>
            <person name="Teles M."/>
            <person name="MacKenzie S."/>
            <person name="Amaro C."/>
        </authorList>
    </citation>
    <scope>NUCLEOTIDE SEQUENCE</scope>
</reference>
<dbReference type="AlphaFoldDB" id="A0A0E9UQS7"/>
<sequence>MGAPAGGLGGTHRSGNSWT</sequence>
<organism evidence="1">
    <name type="scientific">Anguilla anguilla</name>
    <name type="common">European freshwater eel</name>
    <name type="synonym">Muraena anguilla</name>
    <dbReference type="NCBI Taxonomy" id="7936"/>
    <lineage>
        <taxon>Eukaryota</taxon>
        <taxon>Metazoa</taxon>
        <taxon>Chordata</taxon>
        <taxon>Craniata</taxon>
        <taxon>Vertebrata</taxon>
        <taxon>Euteleostomi</taxon>
        <taxon>Actinopterygii</taxon>
        <taxon>Neopterygii</taxon>
        <taxon>Teleostei</taxon>
        <taxon>Anguilliformes</taxon>
        <taxon>Anguillidae</taxon>
        <taxon>Anguilla</taxon>
    </lineage>
</organism>
<evidence type="ECO:0000313" key="1">
    <source>
        <dbReference type="EMBL" id="JAH67560.1"/>
    </source>
</evidence>
<accession>A0A0E9UQS7</accession>
<reference evidence="1" key="1">
    <citation type="submission" date="2014-11" db="EMBL/GenBank/DDBJ databases">
        <authorList>
            <person name="Amaro Gonzalez C."/>
        </authorList>
    </citation>
    <scope>NUCLEOTIDE SEQUENCE</scope>
</reference>
<proteinExistence type="predicted"/>
<dbReference type="EMBL" id="GBXM01041017">
    <property type="protein sequence ID" value="JAH67560.1"/>
    <property type="molecule type" value="Transcribed_RNA"/>
</dbReference>
<name>A0A0E9UQS7_ANGAN</name>
<protein>
    <submittedName>
        <fullName evidence="1">Uncharacterized protein</fullName>
    </submittedName>
</protein>